<dbReference type="Gene3D" id="3.30.40.10">
    <property type="entry name" value="Zinc/RING finger domain, C3HC4 (zinc finger)"/>
    <property type="match status" value="1"/>
</dbReference>
<proteinExistence type="predicted"/>
<dbReference type="SMART" id="SM00504">
    <property type="entry name" value="Ubox"/>
    <property type="match status" value="1"/>
</dbReference>
<dbReference type="CDD" id="cd16664">
    <property type="entry name" value="RING-Ubox_PUB"/>
    <property type="match status" value="1"/>
</dbReference>
<dbReference type="InterPro" id="IPR011989">
    <property type="entry name" value="ARM-like"/>
</dbReference>
<evidence type="ECO:0000256" key="2">
    <source>
        <dbReference type="ARBA" id="ARBA00004906"/>
    </source>
</evidence>
<dbReference type="InterPro" id="IPR045210">
    <property type="entry name" value="RING-Ubox_PUB"/>
</dbReference>
<evidence type="ECO:0000259" key="4">
    <source>
        <dbReference type="PROSITE" id="PS51698"/>
    </source>
</evidence>
<dbReference type="InterPro" id="IPR016024">
    <property type="entry name" value="ARM-type_fold"/>
</dbReference>
<dbReference type="SUPFAM" id="SSF57850">
    <property type="entry name" value="RING/U-box"/>
    <property type="match status" value="1"/>
</dbReference>
<dbReference type="InterPro" id="IPR000225">
    <property type="entry name" value="Armadillo"/>
</dbReference>
<evidence type="ECO:0000256" key="3">
    <source>
        <dbReference type="ARBA" id="ARBA00012483"/>
    </source>
</evidence>
<dbReference type="EC" id="2.3.2.27" evidence="3"/>
<evidence type="ECO:0000256" key="1">
    <source>
        <dbReference type="ARBA" id="ARBA00000900"/>
    </source>
</evidence>
<feature type="domain" description="U-box" evidence="4">
    <location>
        <begin position="265"/>
        <end position="343"/>
    </location>
</feature>
<sequence length="1044" mass="114891">MVSFSCLYFDFIMLHLCRMQQSTEVAREVLVDKLSVVTAAARNAAVEEEIFQQLADFLERLQPIAIEFLDYKQESVEEVVDSLIKDVQSAQELISFWTSKSRIYFLAHCRLVAKQLRDITHNIGDNLGLIPLSLVQDDTQGQIDDLAEDTQQAYYKCKESDEHICRTLERENGNLRTDVLLQKSILMDIALSCGVDDLSRNPSALKDEIEKLRNDVQDTKEPYDLHVMDVIENLYKKFVQSNDQPSPSEDMSYHPMHSEYRRLEPLYEAFVCPLTKVVMRDPVTIESGQTYERSAIEDWFQQCRDNGQDPVCPLTGQKITAAPKSSIALRNTIEEWTTRNEQARIDIAQEFISANSVESDVLFALKDLQVLCQRNKVNKYRIGDADLIPVIVARLKNGDEVRVNALRTLCLLAEDNEDNKVAMGETVLIRSAVKCLSRSLSAEREEAAALLFELSKSDVMCEKIGATNGAILVLVGMTSSKTENIRASRLADLALNNLEHCDINVKQMAESGRLQPLLRRLINGDEGVRIEMAEFLAEVSLTTEGKARAAESVTGVLVQMLGSTSPTERSAALRALCSLSSLESNGKLLIEAGVLPPLMRDLFVSGSNLVPMKLKEVSATILANVVNSSGNWDDMPIDATGNTLTSEPIVHNFLRLISNTGPAIETKLLQVLVGLTSKPQAVSKVVSYIKSAGATVTVIQFLEAPQLRVIATKLLYQLSVYMGQEIADGLITTRQLGTLVKLLGAPGVAEEQAYTAGLLANLPMQDIKLTCALLDEKAFPILIYRIEEVRKGVVRIGAGRYIAPFQKGLVGVLSRFAYALDNPAILALVQEKDLTSLFTSLLQSSSFDEVQCSSAQALEKLSLKSKQLSQVPEIPANNSCLSCLPCAQKPPPPTGMCPVHGGLCSARDTFCLIEAKAIVPLVACLDHPNTSLVEAAMAALSTLIRDTVDIDHGVQALYQAEAIPPILAIMQEHRTEQLRAQAVSVVERVLRNTDLARTVSEDSTVSTALVDAFRNGNYDAKQLAEKSLKALNKIPNISIVSTIK</sequence>
<dbReference type="Gene3D" id="1.25.10.10">
    <property type="entry name" value="Leucine-rich Repeat Variant"/>
    <property type="match status" value="4"/>
</dbReference>
<dbReference type="PROSITE" id="PS51698">
    <property type="entry name" value="U_BOX"/>
    <property type="match status" value="1"/>
</dbReference>
<dbReference type="InterPro" id="IPR003613">
    <property type="entry name" value="Ubox_domain"/>
</dbReference>
<dbReference type="PANTHER" id="PTHR45958">
    <property type="entry name" value="RING-TYPE E3 UBIQUITIN TRANSFERASE"/>
    <property type="match status" value="1"/>
</dbReference>
<keyword evidence="6" id="KW-1185">Reference proteome</keyword>
<comment type="catalytic activity">
    <reaction evidence="1">
        <text>S-ubiquitinyl-[E2 ubiquitin-conjugating enzyme]-L-cysteine + [acceptor protein]-L-lysine = [E2 ubiquitin-conjugating enzyme]-L-cysteine + N(6)-ubiquitinyl-[acceptor protein]-L-lysine.</text>
        <dbReference type="EC" id="2.3.2.27"/>
    </reaction>
</comment>
<reference evidence="5" key="1">
    <citation type="submission" date="2024-03" db="EMBL/GenBank/DDBJ databases">
        <authorList>
            <consortium name="ELIXIR-Norway"/>
            <consortium name="Elixir Norway"/>
        </authorList>
    </citation>
    <scope>NUCLEOTIDE SEQUENCE</scope>
</reference>
<comment type="pathway">
    <text evidence="2">Protein modification; protein ubiquitination.</text>
</comment>
<dbReference type="SUPFAM" id="SSF48371">
    <property type="entry name" value="ARM repeat"/>
    <property type="match status" value="2"/>
</dbReference>
<dbReference type="Proteomes" id="UP001497522">
    <property type="component" value="Chromosome 17"/>
</dbReference>
<accession>A0ABP1AXX1</accession>
<dbReference type="PANTHER" id="PTHR45958:SF6">
    <property type="entry name" value="U-BOX DOMAIN-CONTAINING PROTEIN 43"/>
    <property type="match status" value="1"/>
</dbReference>
<dbReference type="InterPro" id="IPR052608">
    <property type="entry name" value="U-box_domain_protein"/>
</dbReference>
<dbReference type="EMBL" id="OZ023718">
    <property type="protein sequence ID" value="CAK9867146.1"/>
    <property type="molecule type" value="Genomic_DNA"/>
</dbReference>
<protein>
    <recommendedName>
        <fullName evidence="3">RING-type E3 ubiquitin transferase</fullName>
        <ecNumber evidence="3">2.3.2.27</ecNumber>
    </recommendedName>
</protein>
<dbReference type="InterPro" id="IPR013083">
    <property type="entry name" value="Znf_RING/FYVE/PHD"/>
</dbReference>
<dbReference type="SMART" id="SM00185">
    <property type="entry name" value="ARM"/>
    <property type="match status" value="7"/>
</dbReference>
<dbReference type="Pfam" id="PF04564">
    <property type="entry name" value="U-box"/>
    <property type="match status" value="1"/>
</dbReference>
<gene>
    <name evidence="5" type="ORF">CSSPJE1EN2_LOCUS10141</name>
</gene>
<name>A0ABP1AXX1_9BRYO</name>
<evidence type="ECO:0000313" key="5">
    <source>
        <dbReference type="EMBL" id="CAK9867146.1"/>
    </source>
</evidence>
<evidence type="ECO:0000313" key="6">
    <source>
        <dbReference type="Proteomes" id="UP001497522"/>
    </source>
</evidence>
<organism evidence="5 6">
    <name type="scientific">Sphagnum jensenii</name>
    <dbReference type="NCBI Taxonomy" id="128206"/>
    <lineage>
        <taxon>Eukaryota</taxon>
        <taxon>Viridiplantae</taxon>
        <taxon>Streptophyta</taxon>
        <taxon>Embryophyta</taxon>
        <taxon>Bryophyta</taxon>
        <taxon>Sphagnophytina</taxon>
        <taxon>Sphagnopsida</taxon>
        <taxon>Sphagnales</taxon>
        <taxon>Sphagnaceae</taxon>
        <taxon>Sphagnum</taxon>
    </lineage>
</organism>